<evidence type="ECO:0008006" key="4">
    <source>
        <dbReference type="Google" id="ProtNLM"/>
    </source>
</evidence>
<evidence type="ECO:0000256" key="1">
    <source>
        <dbReference type="SAM" id="Phobius"/>
    </source>
</evidence>
<dbReference type="RefSeq" id="WP_145107098.1">
    <property type="nucleotide sequence ID" value="NZ_CP036349.1"/>
</dbReference>
<keyword evidence="1" id="KW-1133">Transmembrane helix</keyword>
<keyword evidence="1" id="KW-0812">Transmembrane</keyword>
<protein>
    <recommendedName>
        <fullName evidence="4">DNA methyltransferase</fullName>
    </recommendedName>
</protein>
<dbReference type="KEGG" id="bmei:Spa11_05720"/>
<gene>
    <name evidence="2" type="ORF">Spa11_05720</name>
</gene>
<dbReference type="Proteomes" id="UP000316426">
    <property type="component" value="Chromosome"/>
</dbReference>
<proteinExistence type="predicted"/>
<evidence type="ECO:0000313" key="2">
    <source>
        <dbReference type="EMBL" id="QDV72397.1"/>
    </source>
</evidence>
<name>A0A518K3N5_9BACT</name>
<feature type="transmembrane region" description="Helical" evidence="1">
    <location>
        <begin position="34"/>
        <end position="54"/>
    </location>
</feature>
<feature type="transmembrane region" description="Helical" evidence="1">
    <location>
        <begin position="66"/>
        <end position="87"/>
    </location>
</feature>
<keyword evidence="1" id="KW-0472">Membrane</keyword>
<evidence type="ECO:0000313" key="3">
    <source>
        <dbReference type="Proteomes" id="UP000316426"/>
    </source>
</evidence>
<organism evidence="2 3">
    <name type="scientific">Botrimarina mediterranea</name>
    <dbReference type="NCBI Taxonomy" id="2528022"/>
    <lineage>
        <taxon>Bacteria</taxon>
        <taxon>Pseudomonadati</taxon>
        <taxon>Planctomycetota</taxon>
        <taxon>Planctomycetia</taxon>
        <taxon>Pirellulales</taxon>
        <taxon>Lacipirellulaceae</taxon>
        <taxon>Botrimarina</taxon>
    </lineage>
</organism>
<keyword evidence="3" id="KW-1185">Reference proteome</keyword>
<dbReference type="EMBL" id="CP036349">
    <property type="protein sequence ID" value="QDV72397.1"/>
    <property type="molecule type" value="Genomic_DNA"/>
</dbReference>
<dbReference type="AlphaFoldDB" id="A0A518K3N5"/>
<reference evidence="2 3" key="1">
    <citation type="submission" date="2019-02" db="EMBL/GenBank/DDBJ databases">
        <title>Deep-cultivation of Planctomycetes and their phenomic and genomic characterization uncovers novel biology.</title>
        <authorList>
            <person name="Wiegand S."/>
            <person name="Jogler M."/>
            <person name="Boedeker C."/>
            <person name="Pinto D."/>
            <person name="Vollmers J."/>
            <person name="Rivas-Marin E."/>
            <person name="Kohn T."/>
            <person name="Peeters S.H."/>
            <person name="Heuer A."/>
            <person name="Rast P."/>
            <person name="Oberbeckmann S."/>
            <person name="Bunk B."/>
            <person name="Jeske O."/>
            <person name="Meyerdierks A."/>
            <person name="Storesund J.E."/>
            <person name="Kallscheuer N."/>
            <person name="Luecker S."/>
            <person name="Lage O.M."/>
            <person name="Pohl T."/>
            <person name="Merkel B.J."/>
            <person name="Hornburger P."/>
            <person name="Mueller R.-W."/>
            <person name="Bruemmer F."/>
            <person name="Labrenz M."/>
            <person name="Spormann A.M."/>
            <person name="Op den Camp H."/>
            <person name="Overmann J."/>
            <person name="Amann R."/>
            <person name="Jetten M.S.M."/>
            <person name="Mascher T."/>
            <person name="Medema M.H."/>
            <person name="Devos D.P."/>
            <person name="Kaster A.-K."/>
            <person name="Ovreas L."/>
            <person name="Rohde M."/>
            <person name="Galperin M.Y."/>
            <person name="Jogler C."/>
        </authorList>
    </citation>
    <scope>NUCLEOTIDE SEQUENCE [LARGE SCALE GENOMIC DNA]</scope>
    <source>
        <strain evidence="2 3">Spa11</strain>
    </source>
</reference>
<accession>A0A518K3N5</accession>
<sequence>MSPAIISLIIQLVSGAAGGNVIGAVLKKLPVDKILATVLGAIGGAGGAQLAQLIPQIQELLANAGYGAEAGVGAGAGALLTIIGGLIKKAMAGPSATA</sequence>